<evidence type="ECO:0000313" key="2">
    <source>
        <dbReference type="EMBL" id="QOQ87437.1"/>
    </source>
</evidence>
<dbReference type="InterPro" id="IPR050824">
    <property type="entry name" value="Thiol_disulfide_DsbA"/>
</dbReference>
<dbReference type="RefSeq" id="WP_025802998.1">
    <property type="nucleotide sequence ID" value="NZ_CP053842.1"/>
</dbReference>
<dbReference type="SUPFAM" id="SSF52833">
    <property type="entry name" value="Thioredoxin-like"/>
    <property type="match status" value="1"/>
</dbReference>
<dbReference type="Gene3D" id="3.40.30.10">
    <property type="entry name" value="Glutaredoxin"/>
    <property type="match status" value="1"/>
</dbReference>
<proteinExistence type="predicted"/>
<feature type="chain" id="PRO_5029841884" evidence="1">
    <location>
        <begin position="19"/>
        <end position="223"/>
    </location>
</feature>
<evidence type="ECO:0000256" key="1">
    <source>
        <dbReference type="SAM" id="SignalP"/>
    </source>
</evidence>
<organism evidence="2 3">
    <name type="scientific">Campylobacter corcagiensis</name>
    <dbReference type="NCBI Taxonomy" id="1448857"/>
    <lineage>
        <taxon>Bacteria</taxon>
        <taxon>Pseudomonadati</taxon>
        <taxon>Campylobacterota</taxon>
        <taxon>Epsilonproteobacteria</taxon>
        <taxon>Campylobacterales</taxon>
        <taxon>Campylobacteraceae</taxon>
        <taxon>Campylobacter</taxon>
    </lineage>
</organism>
<dbReference type="EMBL" id="CP063078">
    <property type="protein sequence ID" value="QOQ87437.1"/>
    <property type="molecule type" value="Genomic_DNA"/>
</dbReference>
<dbReference type="AlphaFoldDB" id="A0A7M1LFT1"/>
<dbReference type="OrthoDB" id="9151934at2"/>
<dbReference type="PANTHER" id="PTHR35891:SF3">
    <property type="entry name" value="THIOL:DISULFIDE INTERCHANGE PROTEIN DSBL"/>
    <property type="match status" value="1"/>
</dbReference>
<reference evidence="2 3" key="1">
    <citation type="submission" date="2020-10" db="EMBL/GenBank/DDBJ databases">
        <title>Campylobacter and Helicobacter PacBio genomes.</title>
        <authorList>
            <person name="Lane C."/>
        </authorList>
    </citation>
    <scope>NUCLEOTIDE SEQUENCE [LARGE SCALE GENOMIC DNA]</scope>
    <source>
        <strain evidence="2 3">2016D-0077</strain>
    </source>
</reference>
<dbReference type="Proteomes" id="UP000594749">
    <property type="component" value="Chromosome"/>
</dbReference>
<dbReference type="InterPro" id="IPR036249">
    <property type="entry name" value="Thioredoxin-like_sf"/>
</dbReference>
<keyword evidence="3" id="KW-1185">Reference proteome</keyword>
<name>A0A7M1LFT1_9BACT</name>
<gene>
    <name evidence="2" type="ORF">IMC76_01040</name>
</gene>
<dbReference type="PANTHER" id="PTHR35891">
    <property type="entry name" value="THIOL:DISULFIDE INTERCHANGE PROTEIN DSBA"/>
    <property type="match status" value="1"/>
</dbReference>
<protein>
    <submittedName>
        <fullName evidence="2">Thiol:disulfide interchange protein</fullName>
    </submittedName>
</protein>
<accession>A0A7M1LFT1</accession>
<keyword evidence="1" id="KW-0732">Signal</keyword>
<sequence>MKKILAILCVALVSLLNAQVLRGVHYEILPFSVNAPEKSVIKVSRYNCQFCYKYDELVVDKVISQLSEFEYIPYHSAYGAQFGKLASSVLAVMIAKDKEDNVSLIDEKSSYHTTNMAIYKAYHSDRNDFGGDSTKKKNVNKFLKIALKPTGMSIKEYEERLQTPKVKEILDIWGVDESGMAAKLANIQGVPSFIVDGKYIINPRAIQNPTQFAQMIKEISDLD</sequence>
<evidence type="ECO:0000313" key="3">
    <source>
        <dbReference type="Proteomes" id="UP000594749"/>
    </source>
</evidence>
<feature type="signal peptide" evidence="1">
    <location>
        <begin position="1"/>
        <end position="18"/>
    </location>
</feature>